<evidence type="ECO:0000313" key="2">
    <source>
        <dbReference type="EMBL" id="KAG6528049.1"/>
    </source>
</evidence>
<gene>
    <name evidence="2" type="ORF">ZIOFF_010187</name>
</gene>
<feature type="region of interest" description="Disordered" evidence="1">
    <location>
        <begin position="207"/>
        <end position="243"/>
    </location>
</feature>
<accession>A0A8J5LZ82</accession>
<feature type="region of interest" description="Disordered" evidence="1">
    <location>
        <begin position="131"/>
        <end position="189"/>
    </location>
</feature>
<sequence>MALAMEEVVAMAMTSPLGPAVPSSPAGASFRDLLPHFRYFYTSAPTSPAHAAGLYGWEATDAPTSPKPEEGDTDFAFYTQSEGEWPMQPFATADELFEEGMIRPLIPNPRYCASRPNLSSPGASIMIEASRRDRGRGKYSAPGGGGSGDAPLARGHRGSRSLSPTRRGEVFSPKSPDPSSALLKGGGGGSKKWKLKDLFLFRSASEGRATGRGSRDPLRRYSALPRGPAGNAPSPHEAYYSAHRAASEELKKKTPLPYRRQGLFSCLGLSPAVDGLKKGFSASFFSPK</sequence>
<organism evidence="2 3">
    <name type="scientific">Zingiber officinale</name>
    <name type="common">Ginger</name>
    <name type="synonym">Amomum zingiber</name>
    <dbReference type="NCBI Taxonomy" id="94328"/>
    <lineage>
        <taxon>Eukaryota</taxon>
        <taxon>Viridiplantae</taxon>
        <taxon>Streptophyta</taxon>
        <taxon>Embryophyta</taxon>
        <taxon>Tracheophyta</taxon>
        <taxon>Spermatophyta</taxon>
        <taxon>Magnoliopsida</taxon>
        <taxon>Liliopsida</taxon>
        <taxon>Zingiberales</taxon>
        <taxon>Zingiberaceae</taxon>
        <taxon>Zingiber</taxon>
    </lineage>
</organism>
<evidence type="ECO:0000313" key="3">
    <source>
        <dbReference type="Proteomes" id="UP000734854"/>
    </source>
</evidence>
<dbReference type="InterPro" id="IPR012442">
    <property type="entry name" value="DUF1645_plant"/>
</dbReference>
<dbReference type="PANTHER" id="PTHR33095">
    <property type="entry name" value="OS07G0619500 PROTEIN"/>
    <property type="match status" value="1"/>
</dbReference>
<dbReference type="Proteomes" id="UP000734854">
    <property type="component" value="Unassembled WGS sequence"/>
</dbReference>
<keyword evidence="3" id="KW-1185">Reference proteome</keyword>
<protein>
    <submittedName>
        <fullName evidence="2">Uncharacterized protein</fullName>
    </submittedName>
</protein>
<dbReference type="AlphaFoldDB" id="A0A8J5LZ82"/>
<reference evidence="2 3" key="1">
    <citation type="submission" date="2020-08" db="EMBL/GenBank/DDBJ databases">
        <title>Plant Genome Project.</title>
        <authorList>
            <person name="Zhang R.-G."/>
        </authorList>
    </citation>
    <scope>NUCLEOTIDE SEQUENCE [LARGE SCALE GENOMIC DNA]</scope>
    <source>
        <tissue evidence="2">Rhizome</tissue>
    </source>
</reference>
<dbReference type="EMBL" id="JACMSC010000003">
    <property type="protein sequence ID" value="KAG6528049.1"/>
    <property type="molecule type" value="Genomic_DNA"/>
</dbReference>
<name>A0A8J5LZ82_ZINOF</name>
<dbReference type="Pfam" id="PF07816">
    <property type="entry name" value="DUF1645"/>
    <property type="match status" value="1"/>
</dbReference>
<proteinExistence type="predicted"/>
<dbReference type="OrthoDB" id="667051at2759"/>
<dbReference type="PANTHER" id="PTHR33095:SF81">
    <property type="entry name" value="OS07G0619500 PROTEIN"/>
    <property type="match status" value="1"/>
</dbReference>
<evidence type="ECO:0000256" key="1">
    <source>
        <dbReference type="SAM" id="MobiDB-lite"/>
    </source>
</evidence>
<comment type="caution">
    <text evidence="2">The sequence shown here is derived from an EMBL/GenBank/DDBJ whole genome shotgun (WGS) entry which is preliminary data.</text>
</comment>